<dbReference type="SUPFAM" id="SSF53756">
    <property type="entry name" value="UDP-Glycosyltransferase/glycogen phosphorylase"/>
    <property type="match status" value="1"/>
</dbReference>
<feature type="domain" description="Glycosyl transferase family 1" evidence="2">
    <location>
        <begin position="187"/>
        <end position="335"/>
    </location>
</feature>
<evidence type="ECO:0000313" key="5">
    <source>
        <dbReference type="Proteomes" id="UP001139353"/>
    </source>
</evidence>
<dbReference type="PANTHER" id="PTHR46401:SF2">
    <property type="entry name" value="GLYCOSYLTRANSFERASE WBBK-RELATED"/>
    <property type="match status" value="1"/>
</dbReference>
<name>A0A9X1YLH3_9BURK</name>
<dbReference type="EMBL" id="JAJLJH010000003">
    <property type="protein sequence ID" value="MCK9687085.1"/>
    <property type="molecule type" value="Genomic_DNA"/>
</dbReference>
<evidence type="ECO:0000259" key="2">
    <source>
        <dbReference type="Pfam" id="PF00534"/>
    </source>
</evidence>
<dbReference type="GO" id="GO:0016757">
    <property type="term" value="F:glycosyltransferase activity"/>
    <property type="evidence" value="ECO:0007669"/>
    <property type="project" value="InterPro"/>
</dbReference>
<keyword evidence="1" id="KW-0808">Transferase</keyword>
<dbReference type="Pfam" id="PF13439">
    <property type="entry name" value="Glyco_transf_4"/>
    <property type="match status" value="1"/>
</dbReference>
<feature type="domain" description="Glycosyltransferase subfamily 4-like N-terminal" evidence="3">
    <location>
        <begin position="87"/>
        <end position="168"/>
    </location>
</feature>
<sequence length="365" mass="39743">MTWPLVAIEATNLTDDRATGVGRYTRQLVEALSTLDVPAPDEFELLQLCKRSRWKLRDRLAQGPRLRAQSWYGAIWPLPRPACKVLHVPDEREPPWNVPVVATVHDLYAALNINYVDESKRQRKLRFYEHLRDRCTRLVCVSENTRQDFLRLVGGDPARLKVVPLGVSPIFRPHSAAEIDALRARLRLDGPYLLFVGATANKNLARVVEAFAAGRFTRDFSLVVAGQQSAEVLASLTSRLATLGLASRVHLAGHVGDADLPALYAGAAAYLFPSLYEGYGLPILEAMASGTPVLASDRGSCPEVAAGQAVIVDPTDVDALAAGIAATLAMPADRRAAALAHARARTWAETARGTLAVWREAMAEA</sequence>
<dbReference type="Gene3D" id="3.40.50.2000">
    <property type="entry name" value="Glycogen Phosphorylase B"/>
    <property type="match status" value="2"/>
</dbReference>
<accession>A0A9X1YLH3</accession>
<dbReference type="RefSeq" id="WP_275683118.1">
    <property type="nucleotide sequence ID" value="NZ_JAJLJH010000003.1"/>
</dbReference>
<evidence type="ECO:0000259" key="3">
    <source>
        <dbReference type="Pfam" id="PF13439"/>
    </source>
</evidence>
<protein>
    <submittedName>
        <fullName evidence="4">Glycosyltransferase family 4 protein</fullName>
    </submittedName>
</protein>
<proteinExistence type="predicted"/>
<gene>
    <name evidence="4" type="ORF">LPC04_15340</name>
</gene>
<keyword evidence="5" id="KW-1185">Reference proteome</keyword>
<dbReference type="CDD" id="cd03809">
    <property type="entry name" value="GT4_MtfB-like"/>
    <property type="match status" value="1"/>
</dbReference>
<dbReference type="InterPro" id="IPR028098">
    <property type="entry name" value="Glyco_trans_4-like_N"/>
</dbReference>
<evidence type="ECO:0000256" key="1">
    <source>
        <dbReference type="ARBA" id="ARBA00022679"/>
    </source>
</evidence>
<dbReference type="GO" id="GO:0009103">
    <property type="term" value="P:lipopolysaccharide biosynthetic process"/>
    <property type="evidence" value="ECO:0007669"/>
    <property type="project" value="TreeGrafter"/>
</dbReference>
<evidence type="ECO:0000313" key="4">
    <source>
        <dbReference type="EMBL" id="MCK9687085.1"/>
    </source>
</evidence>
<dbReference type="Proteomes" id="UP001139353">
    <property type="component" value="Unassembled WGS sequence"/>
</dbReference>
<organism evidence="4 5">
    <name type="scientific">Scleromatobacter humisilvae</name>
    <dbReference type="NCBI Taxonomy" id="2897159"/>
    <lineage>
        <taxon>Bacteria</taxon>
        <taxon>Pseudomonadati</taxon>
        <taxon>Pseudomonadota</taxon>
        <taxon>Betaproteobacteria</taxon>
        <taxon>Burkholderiales</taxon>
        <taxon>Sphaerotilaceae</taxon>
        <taxon>Scleromatobacter</taxon>
    </lineage>
</organism>
<dbReference type="Pfam" id="PF00534">
    <property type="entry name" value="Glycos_transf_1"/>
    <property type="match status" value="1"/>
</dbReference>
<dbReference type="InterPro" id="IPR001296">
    <property type="entry name" value="Glyco_trans_1"/>
</dbReference>
<comment type="caution">
    <text evidence="4">The sequence shown here is derived from an EMBL/GenBank/DDBJ whole genome shotgun (WGS) entry which is preliminary data.</text>
</comment>
<dbReference type="AlphaFoldDB" id="A0A9X1YLH3"/>
<dbReference type="PANTHER" id="PTHR46401">
    <property type="entry name" value="GLYCOSYLTRANSFERASE WBBK-RELATED"/>
    <property type="match status" value="1"/>
</dbReference>
<reference evidence="4" key="1">
    <citation type="submission" date="2021-11" db="EMBL/GenBank/DDBJ databases">
        <title>BS-T2-15 a new species belonging to the Comamonadaceae family isolated from the soil of a French oak forest.</title>
        <authorList>
            <person name="Mieszkin S."/>
            <person name="Alain K."/>
        </authorList>
    </citation>
    <scope>NUCLEOTIDE SEQUENCE</scope>
    <source>
        <strain evidence="4">BS-T2-15</strain>
    </source>
</reference>